<dbReference type="PROSITE" id="PS50887">
    <property type="entry name" value="GGDEF"/>
    <property type="match status" value="1"/>
</dbReference>
<evidence type="ECO:0000259" key="1">
    <source>
        <dbReference type="PROSITE" id="PS50887"/>
    </source>
</evidence>
<dbReference type="SUPFAM" id="SSF55073">
    <property type="entry name" value="Nucleotide cyclase"/>
    <property type="match status" value="1"/>
</dbReference>
<evidence type="ECO:0000313" key="2">
    <source>
        <dbReference type="EMBL" id="MBG6139454.1"/>
    </source>
</evidence>
<feature type="domain" description="GGDEF" evidence="1">
    <location>
        <begin position="368"/>
        <end position="490"/>
    </location>
</feature>
<dbReference type="AlphaFoldDB" id="A0A8J7GVN8"/>
<name>A0A8J7GVN8_9ACTN</name>
<dbReference type="SMART" id="SM00267">
    <property type="entry name" value="GGDEF"/>
    <property type="match status" value="1"/>
</dbReference>
<dbReference type="InterPro" id="IPR011990">
    <property type="entry name" value="TPR-like_helical_dom_sf"/>
</dbReference>
<dbReference type="GO" id="GO:0043709">
    <property type="term" value="P:cell adhesion involved in single-species biofilm formation"/>
    <property type="evidence" value="ECO:0007669"/>
    <property type="project" value="TreeGrafter"/>
</dbReference>
<evidence type="ECO:0000313" key="3">
    <source>
        <dbReference type="Proteomes" id="UP000622552"/>
    </source>
</evidence>
<keyword evidence="3" id="KW-1185">Reference proteome</keyword>
<dbReference type="PANTHER" id="PTHR45138">
    <property type="entry name" value="REGULATORY COMPONENTS OF SENSORY TRANSDUCTION SYSTEM"/>
    <property type="match status" value="1"/>
</dbReference>
<dbReference type="GO" id="GO:0052621">
    <property type="term" value="F:diguanylate cyclase activity"/>
    <property type="evidence" value="ECO:0007669"/>
    <property type="project" value="TreeGrafter"/>
</dbReference>
<dbReference type="InterPro" id="IPR050469">
    <property type="entry name" value="Diguanylate_Cyclase"/>
</dbReference>
<dbReference type="Proteomes" id="UP000622552">
    <property type="component" value="Unassembled WGS sequence"/>
</dbReference>
<dbReference type="Pfam" id="PF00990">
    <property type="entry name" value="GGDEF"/>
    <property type="match status" value="1"/>
</dbReference>
<dbReference type="Gene3D" id="1.25.40.10">
    <property type="entry name" value="Tetratricopeptide repeat domain"/>
    <property type="match status" value="1"/>
</dbReference>
<dbReference type="NCBIfam" id="TIGR00254">
    <property type="entry name" value="GGDEF"/>
    <property type="match status" value="1"/>
</dbReference>
<reference evidence="2" key="1">
    <citation type="submission" date="2020-11" db="EMBL/GenBank/DDBJ databases">
        <title>Sequencing the genomes of 1000 actinobacteria strains.</title>
        <authorList>
            <person name="Klenk H.-P."/>
        </authorList>
    </citation>
    <scope>NUCLEOTIDE SEQUENCE</scope>
    <source>
        <strain evidence="2">DSM 45356</strain>
    </source>
</reference>
<dbReference type="CDD" id="cd01949">
    <property type="entry name" value="GGDEF"/>
    <property type="match status" value="1"/>
</dbReference>
<dbReference type="InterPro" id="IPR029787">
    <property type="entry name" value="Nucleotide_cyclase"/>
</dbReference>
<dbReference type="PANTHER" id="PTHR45138:SF9">
    <property type="entry name" value="DIGUANYLATE CYCLASE DGCM-RELATED"/>
    <property type="match status" value="1"/>
</dbReference>
<dbReference type="InterPro" id="IPR043128">
    <property type="entry name" value="Rev_trsase/Diguanyl_cyclase"/>
</dbReference>
<accession>A0A8J7GVN8</accession>
<dbReference type="GO" id="GO:1902201">
    <property type="term" value="P:negative regulation of bacterial-type flagellum-dependent cell motility"/>
    <property type="evidence" value="ECO:0007669"/>
    <property type="project" value="TreeGrafter"/>
</dbReference>
<protein>
    <submittedName>
        <fullName evidence="2">Diguanylate cyclase (GGDEF)-like protein</fullName>
    </submittedName>
</protein>
<proteinExistence type="predicted"/>
<organism evidence="2 3">
    <name type="scientific">Longispora fulva</name>
    <dbReference type="NCBI Taxonomy" id="619741"/>
    <lineage>
        <taxon>Bacteria</taxon>
        <taxon>Bacillati</taxon>
        <taxon>Actinomycetota</taxon>
        <taxon>Actinomycetes</taxon>
        <taxon>Micromonosporales</taxon>
        <taxon>Micromonosporaceae</taxon>
        <taxon>Longispora</taxon>
    </lineage>
</organism>
<comment type="caution">
    <text evidence="2">The sequence shown here is derived from an EMBL/GenBank/DDBJ whole genome shotgun (WGS) entry which is preliminary data.</text>
</comment>
<dbReference type="Gene3D" id="3.30.70.270">
    <property type="match status" value="1"/>
</dbReference>
<dbReference type="GO" id="GO:0005886">
    <property type="term" value="C:plasma membrane"/>
    <property type="evidence" value="ECO:0007669"/>
    <property type="project" value="TreeGrafter"/>
</dbReference>
<dbReference type="RefSeq" id="WP_197006109.1">
    <property type="nucleotide sequence ID" value="NZ_BONS01000012.1"/>
</dbReference>
<sequence>MTDESPLDGVNRLIKAGRSTEAAEQAELGYARAADPRERARMCLIQLAALLNLGRVDECPPVLDRAHAELASCDEPAMLGEFHALAASVAHKQGSLGRCMTHLAQGVRALEQVRRPDHQAAVAWLDLAVTYSWAGFAQLAVEAQQRCHEVARAAGLDPVDFAHPEIRVRYAVALDHQGDADGCARVLRDVVTSLGPDTVVAFELPYLGYAVARLAAFGDRPARDPRVLLRVDLEPYEEGAELRRLGEACLAIGEGQADVAVKLLEDATAASCVLGGAEVPRLRSLAHAALGDHAAALADERVVACKVARSTGRMVNMFLEGITARLDHDELRSSVTRYADEAHTDALTGLPNRRHLERYVAELTGHGTYGMIGVADLDGFKAVNTLHGHLAGDLVLQQVAAILRRTLRGGDFLARYGGDEFVLVLPDTRPGEAADISARLTRAVAAHDWAAVVPGTPVSVTIGLAELDSRTDLTGAFEVADRAMLHAKAA</sequence>
<dbReference type="EMBL" id="JADOUF010000001">
    <property type="protein sequence ID" value="MBG6139454.1"/>
    <property type="molecule type" value="Genomic_DNA"/>
</dbReference>
<dbReference type="SUPFAM" id="SSF48452">
    <property type="entry name" value="TPR-like"/>
    <property type="match status" value="1"/>
</dbReference>
<gene>
    <name evidence="2" type="ORF">IW245_005648</name>
</gene>
<dbReference type="InterPro" id="IPR000160">
    <property type="entry name" value="GGDEF_dom"/>
</dbReference>